<reference evidence="2" key="1">
    <citation type="submission" date="2014-03" db="EMBL/GenBank/DDBJ databases">
        <title>Draft Genome Sequence of Mycobacterium cosmeticum DSM 44829.</title>
        <authorList>
            <person name="Croce O."/>
            <person name="Robert C."/>
            <person name="Raoult D."/>
            <person name="Drancourt M."/>
        </authorList>
    </citation>
    <scope>NUCLEOTIDE SEQUENCE [LARGE SCALE GENOMIC DNA]</scope>
    <source>
        <strain evidence="2">DSM 44829</strain>
    </source>
</reference>
<feature type="transmembrane region" description="Helical" evidence="1">
    <location>
        <begin position="127"/>
        <end position="145"/>
    </location>
</feature>
<evidence type="ECO:0008006" key="4">
    <source>
        <dbReference type="Google" id="ProtNLM"/>
    </source>
</evidence>
<keyword evidence="1" id="KW-0472">Membrane</keyword>
<feature type="transmembrane region" description="Helical" evidence="1">
    <location>
        <begin position="203"/>
        <end position="223"/>
    </location>
</feature>
<dbReference type="RefSeq" id="WP_036396889.1">
    <property type="nucleotide sequence ID" value="NZ_CCBB010000001.1"/>
</dbReference>
<evidence type="ECO:0000313" key="3">
    <source>
        <dbReference type="Proteomes" id="UP000028870"/>
    </source>
</evidence>
<keyword evidence="1" id="KW-0812">Transmembrane</keyword>
<dbReference type="eggNOG" id="ENOG5030RU3">
    <property type="taxonomic scope" value="Bacteria"/>
</dbReference>
<gene>
    <name evidence="2" type="ORF">BN977_01474</name>
</gene>
<dbReference type="Proteomes" id="UP000028870">
    <property type="component" value="Unassembled WGS sequence"/>
</dbReference>
<reference evidence="2" key="2">
    <citation type="submission" date="2014-03" db="EMBL/GenBank/DDBJ databases">
        <authorList>
            <person name="Urmite Genomes"/>
        </authorList>
    </citation>
    <scope>NUCLEOTIDE SEQUENCE</scope>
    <source>
        <strain evidence="2">DSM 44829</strain>
    </source>
</reference>
<evidence type="ECO:0000256" key="1">
    <source>
        <dbReference type="SAM" id="Phobius"/>
    </source>
</evidence>
<dbReference type="EMBL" id="CCBB010000001">
    <property type="protein sequence ID" value="CDO06681.1"/>
    <property type="molecule type" value="Genomic_DNA"/>
</dbReference>
<feature type="transmembrane region" description="Helical" evidence="1">
    <location>
        <begin position="21"/>
        <end position="43"/>
    </location>
</feature>
<organism evidence="2 3">
    <name type="scientific">Mycolicibacterium cosmeticum</name>
    <dbReference type="NCBI Taxonomy" id="258533"/>
    <lineage>
        <taxon>Bacteria</taxon>
        <taxon>Bacillati</taxon>
        <taxon>Actinomycetota</taxon>
        <taxon>Actinomycetes</taxon>
        <taxon>Mycobacteriales</taxon>
        <taxon>Mycobacteriaceae</taxon>
        <taxon>Mycolicibacterium</taxon>
    </lineage>
</organism>
<feature type="transmembrane region" description="Helical" evidence="1">
    <location>
        <begin position="63"/>
        <end position="84"/>
    </location>
</feature>
<accession>W9AVR9</accession>
<comment type="caution">
    <text evidence="2">The sequence shown here is derived from an EMBL/GenBank/DDBJ whole genome shotgun (WGS) entry which is preliminary data.</text>
</comment>
<dbReference type="STRING" id="258533.BN977_01474"/>
<feature type="transmembrane region" description="Helical" evidence="1">
    <location>
        <begin position="157"/>
        <end position="182"/>
    </location>
</feature>
<dbReference type="AlphaFoldDB" id="W9AVR9"/>
<keyword evidence="1" id="KW-1133">Transmembrane helix</keyword>
<keyword evidence="3" id="KW-1185">Reference proteome</keyword>
<protein>
    <recommendedName>
        <fullName evidence="4">Transmembrane protein</fullName>
    </recommendedName>
</protein>
<name>W9AVR9_MYCCO</name>
<proteinExistence type="predicted"/>
<sequence>MRFLQFLWRGVLAFDRVGSRIPQLVQITFVELLFVMPLAFFIGKVIDIRGALGVPGTGGAVPAVFWGALMVSLVCGFFVVRSLVRPRVREGSWAPMARIPLGGDVDLLVANSRARVTYDYLSSHPSYALLLLIILPLPLSMWFFSRDEGDSTFYWRVTGLVGMALLAGLAIARVLAWYVFRFGRKELERVSPRIAWEIAWKPVLMLVVFCYAITCIPLAVMFWQDARRVAGWPVVAVGDRPGAEVRVEGELTSDPVYWAPNGTGRGGNNYAGAGVLVRLDGGGEALLLAESMTVSDFKAAVAEAKNGVIHTQGKVIDEVTETQQKYYGLDPAAFPGSDDGRVLVLLQTP</sequence>
<evidence type="ECO:0000313" key="2">
    <source>
        <dbReference type="EMBL" id="CDO06681.1"/>
    </source>
</evidence>